<dbReference type="AlphaFoldDB" id="A0A1X0BRH2"/>
<dbReference type="RefSeq" id="WP_083005080.1">
    <property type="nucleotide sequence ID" value="NZ_AP022591.1"/>
</dbReference>
<dbReference type="OrthoDB" id="4630481at2"/>
<name>A0A1X0BRH2_MYCCF</name>
<evidence type="ECO:0000313" key="2">
    <source>
        <dbReference type="Proteomes" id="UP000466431"/>
    </source>
</evidence>
<dbReference type="KEGG" id="mcee:MCEL_09730"/>
<dbReference type="Proteomes" id="UP000466431">
    <property type="component" value="Chromosome"/>
</dbReference>
<gene>
    <name evidence="1" type="ORF">MCEL_09730</name>
</gene>
<organism evidence="1 2">
    <name type="scientific">Mycolicibacterium celeriflavum</name>
    <name type="common">Mycobacterium celeriflavum</name>
    <dbReference type="NCBI Taxonomy" id="1249101"/>
    <lineage>
        <taxon>Bacteria</taxon>
        <taxon>Bacillati</taxon>
        <taxon>Actinomycetota</taxon>
        <taxon>Actinomycetes</taxon>
        <taxon>Mycobacteriales</taxon>
        <taxon>Mycobacteriaceae</taxon>
        <taxon>Mycolicibacterium</taxon>
    </lineage>
</organism>
<evidence type="ECO:0000313" key="1">
    <source>
        <dbReference type="EMBL" id="BBY42678.1"/>
    </source>
</evidence>
<accession>A0A1X0BRH2</accession>
<dbReference type="EMBL" id="AP022591">
    <property type="protein sequence ID" value="BBY42678.1"/>
    <property type="molecule type" value="Genomic_DNA"/>
</dbReference>
<keyword evidence="2" id="KW-1185">Reference proteome</keyword>
<sequence length="93" mass="9945">MIVKRIGVQAALIGALAATAVGVGSGVANAEQPVPNAPGMTWKLDKWDDWDDWDDRGRGPRWDSPAYWNGPQYGGPCAWVPPAVSMWVPPAAC</sequence>
<reference evidence="1 2" key="1">
    <citation type="journal article" date="2019" name="Emerg. Microbes Infect.">
        <title>Comprehensive subspecies identification of 175 nontuberculous mycobacteria species based on 7547 genomic profiles.</title>
        <authorList>
            <person name="Matsumoto Y."/>
            <person name="Kinjo T."/>
            <person name="Motooka D."/>
            <person name="Nabeya D."/>
            <person name="Jung N."/>
            <person name="Uechi K."/>
            <person name="Horii T."/>
            <person name="Iida T."/>
            <person name="Fujita J."/>
            <person name="Nakamura S."/>
        </authorList>
    </citation>
    <scope>NUCLEOTIDE SEQUENCE [LARGE SCALE GENOMIC DNA]</scope>
    <source>
        <strain evidence="1 2">JCM 18439</strain>
    </source>
</reference>
<protein>
    <submittedName>
        <fullName evidence="1">Uncharacterized protein</fullName>
    </submittedName>
</protein>
<proteinExistence type="predicted"/>